<dbReference type="Proteomes" id="UP001497744">
    <property type="component" value="Unassembled WGS sequence"/>
</dbReference>
<evidence type="ECO:0000313" key="1">
    <source>
        <dbReference type="EMBL" id="GIX63195.1"/>
    </source>
</evidence>
<name>A0AAV4LUD9_BABCB</name>
<gene>
    <name evidence="1" type="ORF">BcabD6B2_26300</name>
</gene>
<dbReference type="EMBL" id="BPLF01000002">
    <property type="protein sequence ID" value="GIX63195.1"/>
    <property type="molecule type" value="Genomic_DNA"/>
</dbReference>
<comment type="caution">
    <text evidence="1">The sequence shown here is derived from an EMBL/GenBank/DDBJ whole genome shotgun (WGS) entry which is preliminary data.</text>
</comment>
<proteinExistence type="predicted"/>
<organism evidence="1 2">
    <name type="scientific">Babesia caballi</name>
    <dbReference type="NCBI Taxonomy" id="5871"/>
    <lineage>
        <taxon>Eukaryota</taxon>
        <taxon>Sar</taxon>
        <taxon>Alveolata</taxon>
        <taxon>Apicomplexa</taxon>
        <taxon>Aconoidasida</taxon>
        <taxon>Piroplasmida</taxon>
        <taxon>Babesiidae</taxon>
        <taxon>Babesia</taxon>
    </lineage>
</organism>
<keyword evidence="2" id="KW-1185">Reference proteome</keyword>
<evidence type="ECO:0000313" key="2">
    <source>
        <dbReference type="Proteomes" id="UP001497744"/>
    </source>
</evidence>
<dbReference type="RefSeq" id="XP_067715264.1">
    <property type="nucleotide sequence ID" value="XM_067859163.1"/>
</dbReference>
<accession>A0AAV4LUD9</accession>
<dbReference type="AlphaFoldDB" id="A0AAV4LUD9"/>
<sequence>MASIREVRISPKVTGPDLALSAGSCRPNASAEQLDSLYFRERDAPKHGQVDLSDNAIYELCQLDASLEELFRDSDAEYTSHQQIHKFRLRVSRRISAFAGILRKLHKYSEATASPNSLKLQSLHRFYMGRLMWLVGMFTV</sequence>
<reference evidence="1 2" key="1">
    <citation type="submission" date="2021-06" db="EMBL/GenBank/DDBJ databases">
        <title>Genome sequence of Babesia caballi.</title>
        <authorList>
            <person name="Yamagishi J."/>
            <person name="Kidaka T."/>
            <person name="Ochi A."/>
        </authorList>
    </citation>
    <scope>NUCLEOTIDE SEQUENCE [LARGE SCALE GENOMIC DNA]</scope>
    <source>
        <strain evidence="1">USDA-D6B2</strain>
    </source>
</reference>
<dbReference type="GeneID" id="94194676"/>
<protein>
    <submittedName>
        <fullName evidence="1">Protein transport protein SEC20, putative</fullName>
    </submittedName>
</protein>